<dbReference type="Proteomes" id="UP000236893">
    <property type="component" value="Unassembled WGS sequence"/>
</dbReference>
<dbReference type="AlphaFoldDB" id="A0A2S5A5H1"/>
<evidence type="ECO:0000313" key="11">
    <source>
        <dbReference type="Proteomes" id="UP000236893"/>
    </source>
</evidence>
<feature type="chain" id="PRO_5015602260" evidence="9">
    <location>
        <begin position="22"/>
        <end position="451"/>
    </location>
</feature>
<dbReference type="Pfam" id="PF02321">
    <property type="entry name" value="OEP"/>
    <property type="match status" value="2"/>
</dbReference>
<organism evidence="10 11">
    <name type="scientific">Solitalea longa</name>
    <dbReference type="NCBI Taxonomy" id="2079460"/>
    <lineage>
        <taxon>Bacteria</taxon>
        <taxon>Pseudomonadati</taxon>
        <taxon>Bacteroidota</taxon>
        <taxon>Sphingobacteriia</taxon>
        <taxon>Sphingobacteriales</taxon>
        <taxon>Sphingobacteriaceae</taxon>
        <taxon>Solitalea</taxon>
    </lineage>
</organism>
<keyword evidence="9" id="KW-0732">Signal</keyword>
<dbReference type="GO" id="GO:0015288">
    <property type="term" value="F:porin activity"/>
    <property type="evidence" value="ECO:0007669"/>
    <property type="project" value="TreeGrafter"/>
</dbReference>
<keyword evidence="3" id="KW-0813">Transport</keyword>
<keyword evidence="4" id="KW-1134">Transmembrane beta strand</keyword>
<comment type="subcellular location">
    <subcellularLocation>
        <location evidence="1">Cell outer membrane</location>
    </subcellularLocation>
</comment>
<evidence type="ECO:0000256" key="3">
    <source>
        <dbReference type="ARBA" id="ARBA00022448"/>
    </source>
</evidence>
<dbReference type="Gene3D" id="1.20.1600.10">
    <property type="entry name" value="Outer membrane efflux proteins (OEP)"/>
    <property type="match status" value="1"/>
</dbReference>
<evidence type="ECO:0000256" key="4">
    <source>
        <dbReference type="ARBA" id="ARBA00022452"/>
    </source>
</evidence>
<dbReference type="PANTHER" id="PTHR30026">
    <property type="entry name" value="OUTER MEMBRANE PROTEIN TOLC"/>
    <property type="match status" value="1"/>
</dbReference>
<evidence type="ECO:0000256" key="2">
    <source>
        <dbReference type="ARBA" id="ARBA00007613"/>
    </source>
</evidence>
<dbReference type="InterPro" id="IPR051906">
    <property type="entry name" value="TolC-like"/>
</dbReference>
<dbReference type="PANTHER" id="PTHR30026:SF20">
    <property type="entry name" value="OUTER MEMBRANE PROTEIN TOLC"/>
    <property type="match status" value="1"/>
</dbReference>
<evidence type="ECO:0000256" key="8">
    <source>
        <dbReference type="SAM" id="Coils"/>
    </source>
</evidence>
<gene>
    <name evidence="10" type="ORF">C3K47_04480</name>
</gene>
<feature type="coiled-coil region" evidence="8">
    <location>
        <begin position="380"/>
        <end position="438"/>
    </location>
</feature>
<evidence type="ECO:0000256" key="1">
    <source>
        <dbReference type="ARBA" id="ARBA00004442"/>
    </source>
</evidence>
<comment type="similarity">
    <text evidence="2">Belongs to the outer membrane factor (OMF) (TC 1.B.17) family.</text>
</comment>
<keyword evidence="8" id="KW-0175">Coiled coil</keyword>
<feature type="signal peptide" evidence="9">
    <location>
        <begin position="1"/>
        <end position="21"/>
    </location>
</feature>
<evidence type="ECO:0000256" key="5">
    <source>
        <dbReference type="ARBA" id="ARBA00022692"/>
    </source>
</evidence>
<dbReference type="SUPFAM" id="SSF56954">
    <property type="entry name" value="Outer membrane efflux proteins (OEP)"/>
    <property type="match status" value="1"/>
</dbReference>
<keyword evidence="6" id="KW-0472">Membrane</keyword>
<keyword evidence="5" id="KW-0812">Transmembrane</keyword>
<dbReference type="GO" id="GO:0009279">
    <property type="term" value="C:cell outer membrane"/>
    <property type="evidence" value="ECO:0007669"/>
    <property type="project" value="UniProtKB-SubCell"/>
</dbReference>
<keyword evidence="11" id="KW-1185">Reference proteome</keyword>
<dbReference type="RefSeq" id="WP_103787926.1">
    <property type="nucleotide sequence ID" value="NZ_PQVF01000003.1"/>
</dbReference>
<keyword evidence="7" id="KW-0998">Cell outer membrane</keyword>
<sequence>MKRITGILLLSLSILGFKAEAQNNELSLKDCLKYALANNQRLASTKLNEESGRYKTDEIRAQALPQINANANFTDNVLKQQMVLPGELVGRPGSVMAVEAGTTYNASAGVELNQQLFNQQVFTGLKAAKKSEQYYQLSTAMSEEEVLQGVSKLYYTVLVAQQKIDVIDANIKRVEQLVKTTTSQYQNGLAKKVDLDRIKVNLTNLNTQRIELTNTITLQTNQLKYAMGMPIEQTIALPKLDLKAIERQSAATLALDQFNINNRTEFKLLDKQGELLQLQRKANISEYYPTVSLFANYSYNGLSNEFDLYKSGGSATWYDMSSVGLRVRIPIFDGFARRSRVNQTNVSIKQLDKSKEYTKLSLNMAYENSKIQLKNSLNTIASQKENVALAEEVYKSSQNNYNLGLADLTDLLAAEVSLTEAQNNYSQALLNYKIAEIELIKSNGNLRTLLN</sequence>
<dbReference type="OrthoDB" id="367883at2"/>
<dbReference type="GO" id="GO:0015562">
    <property type="term" value="F:efflux transmembrane transporter activity"/>
    <property type="evidence" value="ECO:0007669"/>
    <property type="project" value="InterPro"/>
</dbReference>
<accession>A0A2S5A5H1</accession>
<evidence type="ECO:0000256" key="6">
    <source>
        <dbReference type="ARBA" id="ARBA00023136"/>
    </source>
</evidence>
<evidence type="ECO:0000256" key="9">
    <source>
        <dbReference type="SAM" id="SignalP"/>
    </source>
</evidence>
<dbReference type="InterPro" id="IPR003423">
    <property type="entry name" value="OMP_efflux"/>
</dbReference>
<reference evidence="10 11" key="1">
    <citation type="submission" date="2018-01" db="EMBL/GenBank/DDBJ databases">
        <authorList>
            <person name="Gaut B.S."/>
            <person name="Morton B.R."/>
            <person name="Clegg M.T."/>
            <person name="Duvall M.R."/>
        </authorList>
    </citation>
    <scope>NUCLEOTIDE SEQUENCE [LARGE SCALE GENOMIC DNA]</scope>
    <source>
        <strain evidence="10 11">HR-AV</strain>
    </source>
</reference>
<proteinExistence type="inferred from homology"/>
<comment type="caution">
    <text evidence="10">The sequence shown here is derived from an EMBL/GenBank/DDBJ whole genome shotgun (WGS) entry which is preliminary data.</text>
</comment>
<dbReference type="GO" id="GO:1990281">
    <property type="term" value="C:efflux pump complex"/>
    <property type="evidence" value="ECO:0007669"/>
    <property type="project" value="TreeGrafter"/>
</dbReference>
<evidence type="ECO:0000256" key="7">
    <source>
        <dbReference type="ARBA" id="ARBA00023237"/>
    </source>
</evidence>
<name>A0A2S5A5H1_9SPHI</name>
<evidence type="ECO:0000313" key="10">
    <source>
        <dbReference type="EMBL" id="POY37795.1"/>
    </source>
</evidence>
<dbReference type="EMBL" id="PQVF01000003">
    <property type="protein sequence ID" value="POY37795.1"/>
    <property type="molecule type" value="Genomic_DNA"/>
</dbReference>
<protein>
    <submittedName>
        <fullName evidence="10">Transporter</fullName>
    </submittedName>
</protein>